<evidence type="ECO:0000256" key="4">
    <source>
        <dbReference type="ARBA" id="ARBA00022989"/>
    </source>
</evidence>
<proteinExistence type="inferred from homology"/>
<comment type="caution">
    <text evidence="8">The sequence shown here is derived from an EMBL/GenBank/DDBJ whole genome shotgun (WGS) entry which is preliminary data.</text>
</comment>
<comment type="subcellular location">
    <subcellularLocation>
        <location evidence="1 6">Membrane</location>
        <topology evidence="1 6">Multi-pass membrane protein</topology>
    </subcellularLocation>
</comment>
<evidence type="ECO:0000313" key="8">
    <source>
        <dbReference type="EMBL" id="KAK8886257.1"/>
    </source>
</evidence>
<dbReference type="PANTHER" id="PTHR13019:SF7">
    <property type="entry name" value="GOLGI APPARATUS MEMBRANE PROTEIN TVP23"/>
    <property type="match status" value="1"/>
</dbReference>
<evidence type="ECO:0000256" key="7">
    <source>
        <dbReference type="SAM" id="MobiDB-lite"/>
    </source>
</evidence>
<sequence length="234" mass="26484">MSNDQQSLIQNSDPITQIQQSTGPLAAFVGFQVVQFVWFIISTSHSANFFFLFIQIAFSIINFIACQRYFGRQLVGLSWKFELKNPTEFFWVHEIEPDPFVPTKINSNAFWVVMAGSSLFWLFATLFSRVIGGWLCLFVHLIIFVLSSINLVVFFKIERISAKLSANAVRTVLLGKSEFPDAEEFSSSDDNENTEKNVSPSASGAQETKNIDNTHDTNNADSNKDQENLEENDE</sequence>
<gene>
    <name evidence="8" type="ORF">M9Y10_041717</name>
</gene>
<feature type="compositionally biased region" description="Polar residues" evidence="7">
    <location>
        <begin position="196"/>
        <end position="208"/>
    </location>
</feature>
<dbReference type="EMBL" id="JAPFFF010000007">
    <property type="protein sequence ID" value="KAK8886257.1"/>
    <property type="molecule type" value="Genomic_DNA"/>
</dbReference>
<dbReference type="InterPro" id="IPR008564">
    <property type="entry name" value="TVP23-like"/>
</dbReference>
<dbReference type="Pfam" id="PF05832">
    <property type="entry name" value="DUF846"/>
    <property type="match status" value="1"/>
</dbReference>
<name>A0ABR2K5R0_9EUKA</name>
<comment type="similarity">
    <text evidence="2 6">Belongs to the TVP23 family.</text>
</comment>
<reference evidence="8 9" key="1">
    <citation type="submission" date="2024-04" db="EMBL/GenBank/DDBJ databases">
        <title>Tritrichomonas musculus Genome.</title>
        <authorList>
            <person name="Alves-Ferreira E."/>
            <person name="Grigg M."/>
            <person name="Lorenzi H."/>
            <person name="Galac M."/>
        </authorList>
    </citation>
    <scope>NUCLEOTIDE SEQUENCE [LARGE SCALE GENOMIC DNA]</scope>
    <source>
        <strain evidence="8 9">EAF2021</strain>
    </source>
</reference>
<keyword evidence="4 6" id="KW-1133">Transmembrane helix</keyword>
<protein>
    <recommendedName>
        <fullName evidence="6">Golgi apparatus membrane protein TVP23 homolog</fullName>
    </recommendedName>
</protein>
<feature type="compositionally biased region" description="Acidic residues" evidence="7">
    <location>
        <begin position="180"/>
        <end position="192"/>
    </location>
</feature>
<evidence type="ECO:0000313" key="9">
    <source>
        <dbReference type="Proteomes" id="UP001470230"/>
    </source>
</evidence>
<keyword evidence="5 6" id="KW-0472">Membrane</keyword>
<feature type="transmembrane region" description="Helical" evidence="6">
    <location>
        <begin position="47"/>
        <end position="65"/>
    </location>
</feature>
<keyword evidence="9" id="KW-1185">Reference proteome</keyword>
<organism evidence="8 9">
    <name type="scientific">Tritrichomonas musculus</name>
    <dbReference type="NCBI Taxonomy" id="1915356"/>
    <lineage>
        <taxon>Eukaryota</taxon>
        <taxon>Metamonada</taxon>
        <taxon>Parabasalia</taxon>
        <taxon>Tritrichomonadida</taxon>
        <taxon>Tritrichomonadidae</taxon>
        <taxon>Tritrichomonas</taxon>
    </lineage>
</organism>
<feature type="transmembrane region" description="Helical" evidence="6">
    <location>
        <begin position="137"/>
        <end position="155"/>
    </location>
</feature>
<dbReference type="Proteomes" id="UP001470230">
    <property type="component" value="Unassembled WGS sequence"/>
</dbReference>
<evidence type="ECO:0000256" key="5">
    <source>
        <dbReference type="ARBA" id="ARBA00023136"/>
    </source>
</evidence>
<evidence type="ECO:0000256" key="6">
    <source>
        <dbReference type="RuleBase" id="RU361206"/>
    </source>
</evidence>
<keyword evidence="3 6" id="KW-0812">Transmembrane</keyword>
<accession>A0ABR2K5R0</accession>
<feature type="transmembrane region" description="Helical" evidence="6">
    <location>
        <begin position="109"/>
        <end position="131"/>
    </location>
</feature>
<dbReference type="PANTHER" id="PTHR13019">
    <property type="entry name" value="GOLGI APPARATUS MEMBRANE PROTEIN TVP23"/>
    <property type="match status" value="1"/>
</dbReference>
<evidence type="ECO:0000256" key="2">
    <source>
        <dbReference type="ARBA" id="ARBA00005467"/>
    </source>
</evidence>
<feature type="transmembrane region" description="Helical" evidence="6">
    <location>
        <begin position="21"/>
        <end position="41"/>
    </location>
</feature>
<evidence type="ECO:0000256" key="3">
    <source>
        <dbReference type="ARBA" id="ARBA00022692"/>
    </source>
</evidence>
<evidence type="ECO:0000256" key="1">
    <source>
        <dbReference type="ARBA" id="ARBA00004141"/>
    </source>
</evidence>
<feature type="region of interest" description="Disordered" evidence="7">
    <location>
        <begin position="180"/>
        <end position="234"/>
    </location>
</feature>